<dbReference type="NCBIfam" id="TIGR02385">
    <property type="entry name" value="RelE_StbE"/>
    <property type="match status" value="1"/>
</dbReference>
<dbReference type="InterPro" id="IPR007712">
    <property type="entry name" value="RelE/ParE_toxin"/>
</dbReference>
<evidence type="ECO:0000256" key="1">
    <source>
        <dbReference type="ARBA" id="ARBA00006226"/>
    </source>
</evidence>
<sequence length="93" mass="10957">MEVNNVYNIIYLDKVTSRDIPKLSPPIKAMVKSAIEEKLLADPIKFGKPLRYNLKNSRSLRIGDYRVIYQIENITIQILKIGHRRDCYDYERS</sequence>
<dbReference type="PANTHER" id="PTHR35601:SF1">
    <property type="entry name" value="TOXIN RELE"/>
    <property type="match status" value="1"/>
</dbReference>
<dbReference type="AlphaFoldDB" id="A0A0C2M095"/>
<dbReference type="RefSeq" id="WP_041078153.1">
    <property type="nucleotide sequence ID" value="NZ_JWSW01000009.1"/>
</dbReference>
<dbReference type="Gene3D" id="3.30.2310.20">
    <property type="entry name" value="RelE-like"/>
    <property type="match status" value="1"/>
</dbReference>
<dbReference type="Proteomes" id="UP000031952">
    <property type="component" value="Unassembled WGS sequence"/>
</dbReference>
<accession>A0A0C2M095</accession>
<comment type="caution">
    <text evidence="3">The sequence shown here is derived from an EMBL/GenBank/DDBJ whole genome shotgun (WGS) entry which is preliminary data.</text>
</comment>
<keyword evidence="4" id="KW-1185">Reference proteome</keyword>
<dbReference type="InterPro" id="IPR035093">
    <property type="entry name" value="RelE/ParE_toxin_dom_sf"/>
</dbReference>
<evidence type="ECO:0000313" key="3">
    <source>
        <dbReference type="EMBL" id="KIJ89072.1"/>
    </source>
</evidence>
<evidence type="ECO:0000256" key="2">
    <source>
        <dbReference type="ARBA" id="ARBA00022649"/>
    </source>
</evidence>
<evidence type="ECO:0008006" key="5">
    <source>
        <dbReference type="Google" id="ProtNLM"/>
    </source>
</evidence>
<gene>
    <name evidence="3" type="ORF">SB78_01835</name>
</gene>
<dbReference type="EMBL" id="JWSW01000009">
    <property type="protein sequence ID" value="KIJ89072.1"/>
    <property type="molecule type" value="Genomic_DNA"/>
</dbReference>
<organism evidence="3 4">
    <name type="scientific">Rickettsia asembonensis</name>
    <dbReference type="NCBI Taxonomy" id="1068590"/>
    <lineage>
        <taxon>Bacteria</taxon>
        <taxon>Pseudomonadati</taxon>
        <taxon>Pseudomonadota</taxon>
        <taxon>Alphaproteobacteria</taxon>
        <taxon>Rickettsiales</taxon>
        <taxon>Rickettsiaceae</taxon>
        <taxon>Rickettsieae</taxon>
        <taxon>Rickettsia</taxon>
        <taxon>spotted fever group</taxon>
    </lineage>
</organism>
<keyword evidence="2" id="KW-1277">Toxin-antitoxin system</keyword>
<name>A0A0C2M095_9RICK</name>
<dbReference type="Pfam" id="PF05016">
    <property type="entry name" value="ParE_toxin"/>
    <property type="match status" value="1"/>
</dbReference>
<comment type="similarity">
    <text evidence="1">Belongs to the RelE toxin family.</text>
</comment>
<proteinExistence type="inferred from homology"/>
<dbReference type="SUPFAM" id="SSF143011">
    <property type="entry name" value="RelE-like"/>
    <property type="match status" value="1"/>
</dbReference>
<reference evidence="3 4" key="1">
    <citation type="submission" date="2014-12" db="EMBL/GenBank/DDBJ databases">
        <title>Whole genome sequence of Candidatus Rickettsia asemboensis strain NMRCii isolated from cat fleas in west Kenya.</title>
        <authorList>
            <person name="Jima D."/>
            <person name="Luce-Fedrow A."/>
            <person name="Yang Y."/>
            <person name="Maina A.N."/>
            <person name="Snesrud E.C."/>
            <person name="Jarman R.G."/>
            <person name="Richards A.L."/>
            <person name="Hang J."/>
        </authorList>
    </citation>
    <scope>NUCLEOTIDE SEQUENCE [LARGE SCALE GENOMIC DNA]</scope>
    <source>
        <strain evidence="3 4">NMRCii</strain>
    </source>
</reference>
<dbReference type="PANTHER" id="PTHR35601">
    <property type="entry name" value="TOXIN RELE"/>
    <property type="match status" value="1"/>
</dbReference>
<protein>
    <recommendedName>
        <fullName evidence="5">Addiction module antitoxin RelB</fullName>
    </recommendedName>
</protein>
<evidence type="ECO:0000313" key="4">
    <source>
        <dbReference type="Proteomes" id="UP000031952"/>
    </source>
</evidence>